<organism evidence="4 5">
    <name type="scientific">Acaulospora morrowiae</name>
    <dbReference type="NCBI Taxonomy" id="94023"/>
    <lineage>
        <taxon>Eukaryota</taxon>
        <taxon>Fungi</taxon>
        <taxon>Fungi incertae sedis</taxon>
        <taxon>Mucoromycota</taxon>
        <taxon>Glomeromycotina</taxon>
        <taxon>Glomeromycetes</taxon>
        <taxon>Diversisporales</taxon>
        <taxon>Acaulosporaceae</taxon>
        <taxon>Acaulospora</taxon>
    </lineage>
</organism>
<dbReference type="InterPro" id="IPR001715">
    <property type="entry name" value="CH_dom"/>
</dbReference>
<accession>A0A9N9N8Y3</accession>
<evidence type="ECO:0000259" key="3">
    <source>
        <dbReference type="PROSITE" id="PS50021"/>
    </source>
</evidence>
<evidence type="ECO:0000256" key="1">
    <source>
        <dbReference type="ARBA" id="ARBA00022737"/>
    </source>
</evidence>
<name>A0A9N9N8Y3_9GLOM</name>
<sequence>MAQPFRPTPASQQVVEDTAKVMDRTWETIQEKTFTKWVNSKLADKGIEPITDLVRAMSDGVRLIQLL</sequence>
<dbReference type="AlphaFoldDB" id="A0A9N9N8Y3"/>
<keyword evidence="5" id="KW-1185">Reference proteome</keyword>
<dbReference type="GO" id="GO:0003779">
    <property type="term" value="F:actin binding"/>
    <property type="evidence" value="ECO:0007669"/>
    <property type="project" value="UniProtKB-KW"/>
</dbReference>
<dbReference type="PROSITE" id="PS50021">
    <property type="entry name" value="CH"/>
    <property type="match status" value="1"/>
</dbReference>
<dbReference type="OrthoDB" id="10017054at2759"/>
<dbReference type="PROSITE" id="PS00019">
    <property type="entry name" value="ACTININ_1"/>
    <property type="match status" value="1"/>
</dbReference>
<dbReference type="Gene3D" id="1.10.418.10">
    <property type="entry name" value="Calponin-like domain"/>
    <property type="match status" value="1"/>
</dbReference>
<proteinExistence type="predicted"/>
<evidence type="ECO:0000313" key="5">
    <source>
        <dbReference type="Proteomes" id="UP000789342"/>
    </source>
</evidence>
<dbReference type="InterPro" id="IPR036872">
    <property type="entry name" value="CH_dom_sf"/>
</dbReference>
<keyword evidence="2" id="KW-0009">Actin-binding</keyword>
<reference evidence="4" key="1">
    <citation type="submission" date="2021-06" db="EMBL/GenBank/DDBJ databases">
        <authorList>
            <person name="Kallberg Y."/>
            <person name="Tangrot J."/>
            <person name="Rosling A."/>
        </authorList>
    </citation>
    <scope>NUCLEOTIDE SEQUENCE</scope>
    <source>
        <strain evidence="4">CL551</strain>
    </source>
</reference>
<gene>
    <name evidence="4" type="ORF">AMORRO_LOCUS12731</name>
</gene>
<protein>
    <submittedName>
        <fullName evidence="4">4244_t:CDS:1</fullName>
    </submittedName>
</protein>
<dbReference type="EMBL" id="CAJVPV010019665">
    <property type="protein sequence ID" value="CAG8711790.1"/>
    <property type="molecule type" value="Genomic_DNA"/>
</dbReference>
<dbReference type="Proteomes" id="UP000789342">
    <property type="component" value="Unassembled WGS sequence"/>
</dbReference>
<keyword evidence="1" id="KW-0677">Repeat</keyword>
<feature type="non-terminal residue" evidence="4">
    <location>
        <position position="67"/>
    </location>
</feature>
<dbReference type="Pfam" id="PF00307">
    <property type="entry name" value="CH"/>
    <property type="match status" value="1"/>
</dbReference>
<dbReference type="SUPFAM" id="SSF47576">
    <property type="entry name" value="Calponin-homology domain, CH-domain"/>
    <property type="match status" value="1"/>
</dbReference>
<evidence type="ECO:0000313" key="4">
    <source>
        <dbReference type="EMBL" id="CAG8711790.1"/>
    </source>
</evidence>
<feature type="domain" description="Calponin-homology (CH)" evidence="3">
    <location>
        <begin position="28"/>
        <end position="67"/>
    </location>
</feature>
<comment type="caution">
    <text evidence="4">The sequence shown here is derived from an EMBL/GenBank/DDBJ whole genome shotgun (WGS) entry which is preliminary data.</text>
</comment>
<evidence type="ECO:0000256" key="2">
    <source>
        <dbReference type="ARBA" id="ARBA00023203"/>
    </source>
</evidence>
<dbReference type="InterPro" id="IPR001589">
    <property type="entry name" value="Actinin_actin-bd_CS"/>
</dbReference>